<keyword evidence="3" id="KW-0808">Transferase</keyword>
<dbReference type="eggNOG" id="ENOG502QQYZ">
    <property type="taxonomic scope" value="Eukaryota"/>
</dbReference>
<dbReference type="Proteomes" id="UP000019374">
    <property type="component" value="Unassembled WGS sequence"/>
</dbReference>
<accession>T5AFI8</accession>
<evidence type="ECO:0000313" key="4">
    <source>
        <dbReference type="Proteomes" id="UP000019374"/>
    </source>
</evidence>
<dbReference type="GO" id="GO:0016740">
    <property type="term" value="F:transferase activity"/>
    <property type="evidence" value="ECO:0007669"/>
    <property type="project" value="UniProtKB-KW"/>
</dbReference>
<protein>
    <submittedName>
        <fullName evidence="3">Aminoglycoside phosphotransferase</fullName>
    </submittedName>
</protein>
<dbReference type="AlphaFoldDB" id="T5AFI8"/>
<dbReference type="PANTHER" id="PTHR21310">
    <property type="entry name" value="AMINOGLYCOSIDE PHOSPHOTRANSFERASE-RELATED-RELATED"/>
    <property type="match status" value="1"/>
</dbReference>
<feature type="domain" description="Aminoglycoside phosphotransferase" evidence="2">
    <location>
        <begin position="126"/>
        <end position="387"/>
    </location>
</feature>
<feature type="compositionally biased region" description="Polar residues" evidence="1">
    <location>
        <begin position="1"/>
        <end position="13"/>
    </location>
</feature>
<sequence>METPNGDHTATPQRENHSSGGAGRRRRHRPEPVLPGETRHLLALPRPPPRPDSRSRFPPPEAEVVPRHLNTPQAGLRLGELGDWIHGSFNVCIPVHITRPRPHLPRQAIIRIPLPYRAGEEHYPGNVDEKLRCEAATYIWLQRNCPAVPIPRLLGFGFPGTQSFTALENEPFYIRILWYLRNAIPWISGHTLSPYFPHPRRNLLEHGYLLIEHVDEGNMLSESWKERRGDQDRRANLFRHLSRIMLSLARVPLPRIGSWTVDNRGLLSLTNRPLTFQLHQLENRQIPTHIPRDLTYTSVEPYYLDILACHDSRIRHQPNSIHHQGDGEAQLAALTTMRALLPKFTSRRLRGGPFVLTLTDLHQSNIFVDNDWHITRLIDLEWACVRPIEMLSPPWWLSSPSTGESALGIDELVGDELDEYAQAHREFMDAFETEELAQRQSGEYTRIIRECWETGSFWYSQALDCPSALYAIFMFHIQPKFADLGNAALDEFSRWVMPYWDREAANFLASKVKQQGEYSNQIREAFAAVSLNLSNKGEA</sequence>
<reference evidence="3 4" key="1">
    <citation type="journal article" date="2013" name="Chin. Sci. Bull.">
        <title>Genome survey uncovers the secrets of sex and lifestyle in caterpillar fungus.</title>
        <authorList>
            <person name="Hu X."/>
            <person name="Zhang Y."/>
            <person name="Xiao G."/>
            <person name="Zheng P."/>
            <person name="Xia Y."/>
            <person name="Zhang X."/>
            <person name="St Leger R.J."/>
            <person name="Liu X."/>
            <person name="Wang C."/>
        </authorList>
    </citation>
    <scope>NUCLEOTIDE SEQUENCE [LARGE SCALE GENOMIC DNA]</scope>
    <source>
        <strain evidence="4">Co18 / CGMCC 3.14243</strain>
        <tissue evidence="3">Fruit-body</tissue>
    </source>
</reference>
<dbReference type="Pfam" id="PF01636">
    <property type="entry name" value="APH"/>
    <property type="match status" value="1"/>
</dbReference>
<dbReference type="InterPro" id="IPR011009">
    <property type="entry name" value="Kinase-like_dom_sf"/>
</dbReference>
<dbReference type="EMBL" id="KE652508">
    <property type="protein sequence ID" value="EQL01349.1"/>
    <property type="molecule type" value="Genomic_DNA"/>
</dbReference>
<evidence type="ECO:0000313" key="3">
    <source>
        <dbReference type="EMBL" id="EQL01349.1"/>
    </source>
</evidence>
<gene>
    <name evidence="3" type="ORF">OCS_02935</name>
</gene>
<dbReference type="OrthoDB" id="3645574at2759"/>
<dbReference type="InterPro" id="IPR002575">
    <property type="entry name" value="Aminoglycoside_PTrfase"/>
</dbReference>
<dbReference type="HOGENOM" id="CLU_025005_3_1_1"/>
<dbReference type="InterPro" id="IPR051678">
    <property type="entry name" value="AGP_Transferase"/>
</dbReference>
<evidence type="ECO:0000256" key="1">
    <source>
        <dbReference type="SAM" id="MobiDB-lite"/>
    </source>
</evidence>
<evidence type="ECO:0000259" key="2">
    <source>
        <dbReference type="Pfam" id="PF01636"/>
    </source>
</evidence>
<dbReference type="PANTHER" id="PTHR21310:SF37">
    <property type="entry name" value="AMINOGLYCOSIDE PHOSPHOTRANSFERASE DOMAIN-CONTAINING PROTEIN"/>
    <property type="match status" value="1"/>
</dbReference>
<proteinExistence type="predicted"/>
<name>T5AFI8_OPHSC</name>
<organism evidence="3 4">
    <name type="scientific">Ophiocordyceps sinensis (strain Co18 / CGMCC 3.14243)</name>
    <name type="common">Yarsagumba caterpillar fungus</name>
    <name type="synonym">Hirsutella sinensis</name>
    <dbReference type="NCBI Taxonomy" id="911162"/>
    <lineage>
        <taxon>Eukaryota</taxon>
        <taxon>Fungi</taxon>
        <taxon>Dikarya</taxon>
        <taxon>Ascomycota</taxon>
        <taxon>Pezizomycotina</taxon>
        <taxon>Sordariomycetes</taxon>
        <taxon>Hypocreomycetidae</taxon>
        <taxon>Hypocreales</taxon>
        <taxon>Ophiocordycipitaceae</taxon>
        <taxon>Ophiocordyceps</taxon>
    </lineage>
</organism>
<feature type="region of interest" description="Disordered" evidence="1">
    <location>
        <begin position="1"/>
        <end position="65"/>
    </location>
</feature>
<dbReference type="SUPFAM" id="SSF56112">
    <property type="entry name" value="Protein kinase-like (PK-like)"/>
    <property type="match status" value="1"/>
</dbReference>